<comment type="caution">
    <text evidence="2">The sequence shown here is derived from an EMBL/GenBank/DDBJ whole genome shotgun (WGS) entry which is preliminary data.</text>
</comment>
<keyword evidence="3" id="KW-1185">Reference proteome</keyword>
<feature type="region of interest" description="Disordered" evidence="1">
    <location>
        <begin position="1"/>
        <end position="40"/>
    </location>
</feature>
<dbReference type="AlphaFoldDB" id="A0AA88GDD9"/>
<accession>A0AA88GDD9</accession>
<dbReference type="Proteomes" id="UP000816034">
    <property type="component" value="Unassembled WGS sequence"/>
</dbReference>
<evidence type="ECO:0000256" key="1">
    <source>
        <dbReference type="SAM" id="MobiDB-lite"/>
    </source>
</evidence>
<reference evidence="2 3" key="1">
    <citation type="journal article" date="2018" name="BMC Genomics">
        <title>The genome of Naegleria lovaniensis, the basis for a comparative approach to unravel pathogenicity factors of the human pathogenic amoeba N. fowleri.</title>
        <authorList>
            <person name="Liechti N."/>
            <person name="Schurch N."/>
            <person name="Bruggmann R."/>
            <person name="Wittwer M."/>
        </authorList>
    </citation>
    <scope>NUCLEOTIDE SEQUENCE [LARGE SCALE GENOMIC DNA]</scope>
    <source>
        <strain evidence="2 3">ATCC 30569</strain>
    </source>
</reference>
<name>A0AA88GDD9_NAELO</name>
<evidence type="ECO:0000313" key="2">
    <source>
        <dbReference type="EMBL" id="KAG2377377.1"/>
    </source>
</evidence>
<sequence length="303" mass="33433">MPKEKSSKKVTTGGSASKASKTASSTTTTSESSKSNSKPAGKIKMKFPCTHAFECTSGEILWGQIQCLIKGSKTKAHDGVNGPISSGFGGTILQSEFCYRAAARKGKWVVERFVNSEDKWVGGFIVHHEDISGKELLERCSSIGISLAQSHEDKQIVYVNRYDWSWHSGSSTEVGKELKLYKSHKKKKKDDDEDYRGSDEESGSGYDSEECERLGGNFQMIDASEYDSVMKLLSSKHPEECIQYRAPSGTLCGVHVCGEDTEYELGWLVFSGKKHSDFPESDELIGVVYDSSYCALEGDFEVE</sequence>
<protein>
    <submittedName>
        <fullName evidence="2">Uncharacterized protein</fullName>
    </submittedName>
</protein>
<gene>
    <name evidence="2" type="ORF">C9374_009288</name>
</gene>
<dbReference type="GeneID" id="68101742"/>
<dbReference type="EMBL" id="PYSW02000038">
    <property type="protein sequence ID" value="KAG2377377.1"/>
    <property type="molecule type" value="Genomic_DNA"/>
</dbReference>
<evidence type="ECO:0000313" key="3">
    <source>
        <dbReference type="Proteomes" id="UP000816034"/>
    </source>
</evidence>
<feature type="compositionally biased region" description="Low complexity" evidence="1">
    <location>
        <begin position="11"/>
        <end position="40"/>
    </location>
</feature>
<feature type="region of interest" description="Disordered" evidence="1">
    <location>
        <begin position="189"/>
        <end position="211"/>
    </location>
</feature>
<proteinExistence type="predicted"/>
<dbReference type="RefSeq" id="XP_044544639.1">
    <property type="nucleotide sequence ID" value="XM_044699458.1"/>
</dbReference>
<organism evidence="2 3">
    <name type="scientific">Naegleria lovaniensis</name>
    <name type="common">Amoeba</name>
    <dbReference type="NCBI Taxonomy" id="51637"/>
    <lineage>
        <taxon>Eukaryota</taxon>
        <taxon>Discoba</taxon>
        <taxon>Heterolobosea</taxon>
        <taxon>Tetramitia</taxon>
        <taxon>Eutetramitia</taxon>
        <taxon>Vahlkampfiidae</taxon>
        <taxon>Naegleria</taxon>
    </lineage>
</organism>